<dbReference type="PANTHER" id="PTHR21419:SF23">
    <property type="entry name" value="PROTEIN DEFECTIVE IN EXINE FORMATION 1"/>
    <property type="match status" value="1"/>
</dbReference>
<evidence type="ECO:0000256" key="5">
    <source>
        <dbReference type="SAM" id="MobiDB-lite"/>
    </source>
</evidence>
<dbReference type="EMBL" id="RKLQ01000004">
    <property type="protein sequence ID" value="MBX0305526.1"/>
    <property type="molecule type" value="Genomic_DNA"/>
</dbReference>
<dbReference type="AlphaFoldDB" id="A0A8J7YPG9"/>
<comment type="subcellular location">
    <subcellularLocation>
        <location evidence="1">Membrane</location>
        <topology evidence="1">Single-pass membrane protein</topology>
    </subcellularLocation>
</comment>
<dbReference type="InterPro" id="IPR028994">
    <property type="entry name" value="Integrin_alpha_N"/>
</dbReference>
<dbReference type="InterPro" id="IPR015943">
    <property type="entry name" value="WD40/YVTN_repeat-like_dom_sf"/>
</dbReference>
<dbReference type="Gene3D" id="2.130.10.10">
    <property type="entry name" value="YVTN repeat-like/Quinoprotein amine dehydrogenase"/>
    <property type="match status" value="2"/>
</dbReference>
<keyword evidence="2" id="KW-0812">Transmembrane</keyword>
<dbReference type="Proteomes" id="UP000783863">
    <property type="component" value="Unassembled WGS sequence"/>
</dbReference>
<evidence type="ECO:0000259" key="6">
    <source>
        <dbReference type="Pfam" id="PF13360"/>
    </source>
</evidence>
<feature type="compositionally biased region" description="Low complexity" evidence="5">
    <location>
        <begin position="327"/>
        <end position="343"/>
    </location>
</feature>
<dbReference type="Pfam" id="PF13360">
    <property type="entry name" value="PQQ_2"/>
    <property type="match status" value="1"/>
</dbReference>
<reference evidence="7" key="1">
    <citation type="submission" date="2021-06" db="EMBL/GenBank/DDBJ databases">
        <title>Halomicroarcula sp. F24A a new haloarchaeum isolated from saline soil.</title>
        <authorList>
            <person name="Duran-Viseras A."/>
            <person name="Sanchez-Porro C."/>
            <person name="Ventosa A."/>
        </authorList>
    </citation>
    <scope>NUCLEOTIDE SEQUENCE</scope>
    <source>
        <strain evidence="7">F24A</strain>
    </source>
</reference>
<feature type="region of interest" description="Disordered" evidence="5">
    <location>
        <begin position="327"/>
        <end position="346"/>
    </location>
</feature>
<proteinExistence type="predicted"/>
<keyword evidence="8" id="KW-1185">Reference proteome</keyword>
<dbReference type="GO" id="GO:0016020">
    <property type="term" value="C:membrane"/>
    <property type="evidence" value="ECO:0007669"/>
    <property type="project" value="UniProtKB-SubCell"/>
</dbReference>
<protein>
    <submittedName>
        <fullName evidence="7">PQQ-like beta-propeller repeat protein</fullName>
    </submittedName>
</protein>
<evidence type="ECO:0000313" key="8">
    <source>
        <dbReference type="Proteomes" id="UP000783863"/>
    </source>
</evidence>
<dbReference type="InterPro" id="IPR002372">
    <property type="entry name" value="PQQ_rpt_dom"/>
</dbReference>
<accession>A0A8J7YPG9</accession>
<dbReference type="SUPFAM" id="SSF69318">
    <property type="entry name" value="Integrin alpha N-terminal domain"/>
    <property type="match status" value="2"/>
</dbReference>
<keyword evidence="4" id="KW-0472">Membrane</keyword>
<evidence type="ECO:0000256" key="2">
    <source>
        <dbReference type="ARBA" id="ARBA00022692"/>
    </source>
</evidence>
<dbReference type="InterPro" id="IPR045232">
    <property type="entry name" value="FAM234"/>
</dbReference>
<evidence type="ECO:0000256" key="4">
    <source>
        <dbReference type="ARBA" id="ARBA00023136"/>
    </source>
</evidence>
<feature type="domain" description="Pyrrolo-quinoline quinone repeat" evidence="6">
    <location>
        <begin position="176"/>
        <end position="372"/>
    </location>
</feature>
<name>A0A8J7YPG9_9EURY</name>
<comment type="caution">
    <text evidence="7">The sequence shown here is derived from an EMBL/GenBank/DDBJ whole genome shotgun (WGS) entry which is preliminary data.</text>
</comment>
<dbReference type="PANTHER" id="PTHR21419">
    <property type="match status" value="1"/>
</dbReference>
<sequence>MRRRTALGLVVVFVALAALVGVGLGLAGGGELTEQWVSDTPRDNRVNHHAVGVGPDGEVIIAPVAEVPNSDTPITNTSCALVRLDPGDGSTMWRTGVPADACFTHALTEPAIEDVDSDGTLEVIVSSTEDAVVAYSATNGSEEWRVSLPTYGYGRPTVANVTPAAGREIVTSDIEGNVAVVRGNGTVVWRVALNDTRWSRASVWEEPVVEDVDGDGTLEVFLGTSRGPVLLSADGGVEWQRNGSATTIASAQVDDDPAVELFTTGTSELRAYDGETGDTEWSRDLTNTRIKTATDGDGDGTPELYVGQSGRFLALDAATGETEWSTTVSDSDDATATAPVTGDVDGDDQQEVVGVLNTGRVAVLDADSGSELAVYERDVPVWTFPTVRDIDGDGAAEILVRYGDGRVVSLDYSSSGLIR</sequence>
<keyword evidence="3" id="KW-1133">Transmembrane helix</keyword>
<evidence type="ECO:0000256" key="1">
    <source>
        <dbReference type="ARBA" id="ARBA00004167"/>
    </source>
</evidence>
<organism evidence="7 8">
    <name type="scientific">Haloarcula salinisoli</name>
    <dbReference type="NCBI Taxonomy" id="2487746"/>
    <lineage>
        <taxon>Archaea</taxon>
        <taxon>Methanobacteriati</taxon>
        <taxon>Methanobacteriota</taxon>
        <taxon>Stenosarchaea group</taxon>
        <taxon>Halobacteria</taxon>
        <taxon>Halobacteriales</taxon>
        <taxon>Haloarculaceae</taxon>
        <taxon>Haloarcula</taxon>
    </lineage>
</organism>
<gene>
    <name evidence="7" type="ORF">EGD98_17845</name>
</gene>
<dbReference type="RefSeq" id="WP_220589754.1">
    <property type="nucleotide sequence ID" value="NZ_RKLQ01000004.1"/>
</dbReference>
<evidence type="ECO:0000256" key="3">
    <source>
        <dbReference type="ARBA" id="ARBA00022989"/>
    </source>
</evidence>
<evidence type="ECO:0000313" key="7">
    <source>
        <dbReference type="EMBL" id="MBX0305526.1"/>
    </source>
</evidence>